<evidence type="ECO:0000256" key="5">
    <source>
        <dbReference type="ARBA" id="ARBA00022989"/>
    </source>
</evidence>
<dbReference type="InterPro" id="IPR027417">
    <property type="entry name" value="P-loop_NTPase"/>
</dbReference>
<keyword evidence="4" id="KW-0067">ATP-binding</keyword>
<organism evidence="10">
    <name type="scientific">freshwater metagenome</name>
    <dbReference type="NCBI Taxonomy" id="449393"/>
    <lineage>
        <taxon>unclassified sequences</taxon>
        <taxon>metagenomes</taxon>
        <taxon>ecological metagenomes</taxon>
    </lineage>
</organism>
<protein>
    <recommendedName>
        <fullName evidence="11">Thiol reductant ABC exporter subunit CydD</fullName>
    </recommendedName>
</protein>
<dbReference type="InterPro" id="IPR003593">
    <property type="entry name" value="AAA+_ATPase"/>
</dbReference>
<dbReference type="InterPro" id="IPR011527">
    <property type="entry name" value="ABC1_TM_dom"/>
</dbReference>
<evidence type="ECO:0000256" key="6">
    <source>
        <dbReference type="ARBA" id="ARBA00023136"/>
    </source>
</evidence>
<dbReference type="PROSITE" id="PS50929">
    <property type="entry name" value="ABC_TM1F"/>
    <property type="match status" value="1"/>
</dbReference>
<dbReference type="CDD" id="cd18584">
    <property type="entry name" value="ABC_6TM_AarD_CydD"/>
    <property type="match status" value="1"/>
</dbReference>
<dbReference type="GO" id="GO:0140359">
    <property type="term" value="F:ABC-type transporter activity"/>
    <property type="evidence" value="ECO:0007669"/>
    <property type="project" value="InterPro"/>
</dbReference>
<evidence type="ECO:0000256" key="4">
    <source>
        <dbReference type="ARBA" id="ARBA00022840"/>
    </source>
</evidence>
<sequence>MKSADLRLLLQWSSSRRLILVAISAAITWSALIVVSALMLAKVIVAVIELDSETPKLIMQLAAIWLLRISFNPLYEYWCSRTATEIKSQVRNSVTEELPNYQSTSPAYLSALLVKGLNHLDIYLGRFLPQLFISAATPLVIIATIFFLDPLSALICVLTLPLIPVFGALIGKYTADSVQQKWQSLGTLSKYFEDSLRGFITLKIFGRTKSQSDRIAAMGDKYTAETMKVLRISFLSALALELAATISVAVIAVSIGLRLVDDHVTFLASLSILILAPEVYFPLRNAASLFHASADGSQTLAEIRELQAGASARMAQSDKNFAAISRLSWQDWAIEIPGRTQSYLPANTVNSGELFFIVGESGIGKSTFALNLIGAKFEAGLTVGSDQILITPDLCKSWQGVIGWVPQSPQLAPGSIRRQFKLVSSEISDLQITEYLKSVHLDLADLPDGLDSIIGGLAEGGSSASGGQIRKVALARAFASKPRVLVCDEPTADLDGQSGDIVMAQLRSYAHSGAIVICITHDLSVIGATDRTASFGAVIAK</sequence>
<feature type="domain" description="ABC transmembrane type-1" evidence="9">
    <location>
        <begin position="20"/>
        <end position="295"/>
    </location>
</feature>
<evidence type="ECO:0000313" key="10">
    <source>
        <dbReference type="EMBL" id="KGA16321.1"/>
    </source>
</evidence>
<evidence type="ECO:0000259" key="9">
    <source>
        <dbReference type="PROSITE" id="PS50929"/>
    </source>
</evidence>
<comment type="subcellular location">
    <subcellularLocation>
        <location evidence="1">Membrane</location>
        <topology evidence="1">Multi-pass membrane protein</topology>
    </subcellularLocation>
</comment>
<dbReference type="Pfam" id="PF00005">
    <property type="entry name" value="ABC_tran"/>
    <property type="match status" value="1"/>
</dbReference>
<comment type="caution">
    <text evidence="10">The sequence shown here is derived from an EMBL/GenBank/DDBJ whole genome shotgun (WGS) entry which is preliminary data.</text>
</comment>
<evidence type="ECO:0000256" key="7">
    <source>
        <dbReference type="SAM" id="Phobius"/>
    </source>
</evidence>
<evidence type="ECO:0008006" key="11">
    <source>
        <dbReference type="Google" id="ProtNLM"/>
    </source>
</evidence>
<feature type="transmembrane region" description="Helical" evidence="7">
    <location>
        <begin position="234"/>
        <end position="257"/>
    </location>
</feature>
<evidence type="ECO:0000256" key="2">
    <source>
        <dbReference type="ARBA" id="ARBA00022692"/>
    </source>
</evidence>
<evidence type="ECO:0000256" key="1">
    <source>
        <dbReference type="ARBA" id="ARBA00004141"/>
    </source>
</evidence>
<evidence type="ECO:0000256" key="3">
    <source>
        <dbReference type="ARBA" id="ARBA00022741"/>
    </source>
</evidence>
<proteinExistence type="predicted"/>
<dbReference type="PANTHER" id="PTHR24221">
    <property type="entry name" value="ATP-BINDING CASSETTE SUB-FAMILY B"/>
    <property type="match status" value="1"/>
</dbReference>
<dbReference type="AlphaFoldDB" id="A0A094QNZ9"/>
<dbReference type="PROSITE" id="PS50893">
    <property type="entry name" value="ABC_TRANSPORTER_2"/>
    <property type="match status" value="1"/>
</dbReference>
<keyword evidence="3" id="KW-0547">Nucleotide-binding</keyword>
<dbReference type="GO" id="GO:0005524">
    <property type="term" value="F:ATP binding"/>
    <property type="evidence" value="ECO:0007669"/>
    <property type="project" value="UniProtKB-KW"/>
</dbReference>
<keyword evidence="6 7" id="KW-0472">Membrane</keyword>
<name>A0A094QNZ9_9ZZZZ</name>
<feature type="transmembrane region" description="Helical" evidence="7">
    <location>
        <begin position="57"/>
        <end position="78"/>
    </location>
</feature>
<evidence type="ECO:0000259" key="8">
    <source>
        <dbReference type="PROSITE" id="PS50893"/>
    </source>
</evidence>
<dbReference type="Gene3D" id="1.20.1560.10">
    <property type="entry name" value="ABC transporter type 1, transmembrane domain"/>
    <property type="match status" value="1"/>
</dbReference>
<dbReference type="GO" id="GO:0016020">
    <property type="term" value="C:membrane"/>
    <property type="evidence" value="ECO:0007669"/>
    <property type="project" value="UniProtKB-SubCell"/>
</dbReference>
<dbReference type="SUPFAM" id="SSF90123">
    <property type="entry name" value="ABC transporter transmembrane region"/>
    <property type="match status" value="1"/>
</dbReference>
<dbReference type="Pfam" id="PF00664">
    <property type="entry name" value="ABC_membrane"/>
    <property type="match status" value="1"/>
</dbReference>
<dbReference type="EMBL" id="JNSK01000069">
    <property type="protein sequence ID" value="KGA16321.1"/>
    <property type="molecule type" value="Genomic_DNA"/>
</dbReference>
<dbReference type="GO" id="GO:0016887">
    <property type="term" value="F:ATP hydrolysis activity"/>
    <property type="evidence" value="ECO:0007669"/>
    <property type="project" value="InterPro"/>
</dbReference>
<feature type="domain" description="ABC transporter" evidence="8">
    <location>
        <begin position="327"/>
        <end position="540"/>
    </location>
</feature>
<gene>
    <name evidence="10" type="ORF">GM50_14825</name>
</gene>
<feature type="transmembrane region" description="Helical" evidence="7">
    <location>
        <begin position="127"/>
        <end position="146"/>
    </location>
</feature>
<dbReference type="SMART" id="SM00382">
    <property type="entry name" value="AAA"/>
    <property type="match status" value="1"/>
</dbReference>
<reference evidence="10" key="1">
    <citation type="submission" date="2014-05" db="EMBL/GenBank/DDBJ databases">
        <title>Key roles for freshwater Actinobacteria revealed by deep metagenomic sequencing.</title>
        <authorList>
            <person name="Ghai R."/>
            <person name="Mizuno C.M."/>
            <person name="Picazo A."/>
            <person name="Camacho A."/>
            <person name="Rodriguez-Valera F."/>
        </authorList>
    </citation>
    <scope>NUCLEOTIDE SEQUENCE</scope>
</reference>
<dbReference type="PANTHER" id="PTHR24221:SF590">
    <property type="entry name" value="COMPONENT LINKED WITH THE ASSEMBLY OF CYTOCHROME' TRANSPORT TRANSMEMBRANE ATP-BINDING PROTEIN ABC TRANSPORTER CYDD-RELATED"/>
    <property type="match status" value="1"/>
</dbReference>
<keyword evidence="2 7" id="KW-0812">Transmembrane</keyword>
<accession>A0A094QNZ9</accession>
<feature type="transmembrane region" description="Helical" evidence="7">
    <location>
        <begin position="152"/>
        <end position="171"/>
    </location>
</feature>
<keyword evidence="5 7" id="KW-1133">Transmembrane helix</keyword>
<dbReference type="Gene3D" id="3.40.50.300">
    <property type="entry name" value="P-loop containing nucleotide triphosphate hydrolases"/>
    <property type="match status" value="1"/>
</dbReference>
<dbReference type="InterPro" id="IPR036640">
    <property type="entry name" value="ABC1_TM_sf"/>
</dbReference>
<dbReference type="SUPFAM" id="SSF52540">
    <property type="entry name" value="P-loop containing nucleoside triphosphate hydrolases"/>
    <property type="match status" value="1"/>
</dbReference>
<dbReference type="InterPro" id="IPR003439">
    <property type="entry name" value="ABC_transporter-like_ATP-bd"/>
</dbReference>
<dbReference type="InterPro" id="IPR039421">
    <property type="entry name" value="Type_1_exporter"/>
</dbReference>
<feature type="transmembrane region" description="Helical" evidence="7">
    <location>
        <begin position="20"/>
        <end position="45"/>
    </location>
</feature>